<comment type="caution">
    <text evidence="1">The sequence shown here is derived from an EMBL/GenBank/DDBJ whole genome shotgun (WGS) entry which is preliminary data.</text>
</comment>
<reference evidence="1 2" key="1">
    <citation type="submission" date="2016-10" db="EMBL/GenBank/DDBJ databases">
        <title>Comparative genomics of Bacillus thuringiensis reveals a path to pathogens against multiple invertebrate hosts.</title>
        <authorList>
            <person name="Zheng J."/>
            <person name="Gao Q."/>
            <person name="Liu H."/>
            <person name="Peng D."/>
            <person name="Ruan L."/>
            <person name="Sun M."/>
        </authorList>
    </citation>
    <scope>NUCLEOTIDE SEQUENCE [LARGE SCALE GENOMIC DNA]</scope>
    <source>
        <strain evidence="1">BGSC 4W1</strain>
    </source>
</reference>
<evidence type="ECO:0000313" key="1">
    <source>
        <dbReference type="EMBL" id="OTZ66699.1"/>
    </source>
</evidence>
<evidence type="ECO:0000313" key="2">
    <source>
        <dbReference type="Proteomes" id="UP000195087"/>
    </source>
</evidence>
<sequence>MRGEVSLKMPLTKHWCLDRNCGFEETSHKIRDGWKCPHCNGPIMSQQLRNKKKAVKVDEETAQTMLRISLL</sequence>
<protein>
    <submittedName>
        <fullName evidence="1">Uncharacterized protein</fullName>
    </submittedName>
</protein>
<proteinExistence type="predicted"/>
<gene>
    <name evidence="1" type="ORF">BK769_31510</name>
</gene>
<name>A0A9X6JIN7_BACUK</name>
<dbReference type="AlphaFoldDB" id="A0A9X6JIN7"/>
<dbReference type="Proteomes" id="UP000195087">
    <property type="component" value="Unassembled WGS sequence"/>
</dbReference>
<organism evidence="1 2">
    <name type="scientific">Bacillus thuringiensis serovar kumamotoensis</name>
    <dbReference type="NCBI Taxonomy" id="132267"/>
    <lineage>
        <taxon>Bacteria</taxon>
        <taxon>Bacillati</taxon>
        <taxon>Bacillota</taxon>
        <taxon>Bacilli</taxon>
        <taxon>Bacillales</taxon>
        <taxon>Bacillaceae</taxon>
        <taxon>Bacillus</taxon>
        <taxon>Bacillus cereus group</taxon>
    </lineage>
</organism>
<accession>A0A9X6JIN7</accession>
<dbReference type="EMBL" id="NFEH01000128">
    <property type="protein sequence ID" value="OTZ66699.1"/>
    <property type="molecule type" value="Genomic_DNA"/>
</dbReference>